<feature type="non-terminal residue" evidence="1">
    <location>
        <position position="1"/>
    </location>
</feature>
<comment type="caution">
    <text evidence="1">The sequence shown here is derived from an EMBL/GenBank/DDBJ whole genome shotgun (WGS) entry which is preliminary data.</text>
</comment>
<proteinExistence type="predicted"/>
<sequence length="50" mass="5854">EDRQQSSEEGRVKRENKGKRYIYSAIGCQVRQNQGLATVRSWTPKLLIFK</sequence>
<name>A0A0F8W0Y8_9ZZZZ</name>
<organism evidence="1">
    <name type="scientific">marine sediment metagenome</name>
    <dbReference type="NCBI Taxonomy" id="412755"/>
    <lineage>
        <taxon>unclassified sequences</taxon>
        <taxon>metagenomes</taxon>
        <taxon>ecological metagenomes</taxon>
    </lineage>
</organism>
<dbReference type="AlphaFoldDB" id="A0A0F8W0Y8"/>
<evidence type="ECO:0000313" key="1">
    <source>
        <dbReference type="EMBL" id="KKK50342.1"/>
    </source>
</evidence>
<dbReference type="EMBL" id="LAZR01068071">
    <property type="protein sequence ID" value="KKK50342.1"/>
    <property type="molecule type" value="Genomic_DNA"/>
</dbReference>
<accession>A0A0F8W0Y8</accession>
<gene>
    <name evidence="1" type="ORF">LCGC14_3125960</name>
</gene>
<protein>
    <submittedName>
        <fullName evidence="1">Uncharacterized protein</fullName>
    </submittedName>
</protein>
<reference evidence="1" key="1">
    <citation type="journal article" date="2015" name="Nature">
        <title>Complex archaea that bridge the gap between prokaryotes and eukaryotes.</title>
        <authorList>
            <person name="Spang A."/>
            <person name="Saw J.H."/>
            <person name="Jorgensen S.L."/>
            <person name="Zaremba-Niedzwiedzka K."/>
            <person name="Martijn J."/>
            <person name="Lind A.E."/>
            <person name="van Eijk R."/>
            <person name="Schleper C."/>
            <person name="Guy L."/>
            <person name="Ettema T.J."/>
        </authorList>
    </citation>
    <scope>NUCLEOTIDE SEQUENCE</scope>
</reference>